<dbReference type="PRINTS" id="PR00080">
    <property type="entry name" value="SDRFAMILY"/>
</dbReference>
<dbReference type="RefSeq" id="WP_380115674.1">
    <property type="nucleotide sequence ID" value="NZ_JBHSIU010000018.1"/>
</dbReference>
<dbReference type="InterPro" id="IPR020904">
    <property type="entry name" value="Sc_DH/Rdtase_CS"/>
</dbReference>
<organism evidence="2 3">
    <name type="scientific">Dactylosporangium cerinum</name>
    <dbReference type="NCBI Taxonomy" id="1434730"/>
    <lineage>
        <taxon>Bacteria</taxon>
        <taxon>Bacillati</taxon>
        <taxon>Actinomycetota</taxon>
        <taxon>Actinomycetes</taxon>
        <taxon>Micromonosporales</taxon>
        <taxon>Micromonosporaceae</taxon>
        <taxon>Dactylosporangium</taxon>
    </lineage>
</organism>
<dbReference type="EMBL" id="JBHSIU010000018">
    <property type="protein sequence ID" value="MFC4999290.1"/>
    <property type="molecule type" value="Genomic_DNA"/>
</dbReference>
<comment type="similarity">
    <text evidence="1">Belongs to the short-chain dehydrogenases/reductases (SDR) family.</text>
</comment>
<gene>
    <name evidence="2" type="ORF">ACFPIJ_15755</name>
</gene>
<keyword evidence="2" id="KW-0560">Oxidoreductase</keyword>
<dbReference type="PROSITE" id="PS00061">
    <property type="entry name" value="ADH_SHORT"/>
    <property type="match status" value="1"/>
</dbReference>
<accession>A0ABV9VVD4</accession>
<dbReference type="PANTHER" id="PTHR42760:SF122">
    <property type="entry name" value="NAD(P)-BINDING PROTEIN"/>
    <property type="match status" value="1"/>
</dbReference>
<evidence type="ECO:0000313" key="3">
    <source>
        <dbReference type="Proteomes" id="UP001595912"/>
    </source>
</evidence>
<dbReference type="InterPro" id="IPR002347">
    <property type="entry name" value="SDR_fam"/>
</dbReference>
<protein>
    <submittedName>
        <fullName evidence="2">SDR family NAD(P)-dependent oxidoreductase</fullName>
        <ecNumber evidence="2">1.1.1.-</ecNumber>
    </submittedName>
</protein>
<dbReference type="Pfam" id="PF13561">
    <property type="entry name" value="adh_short_C2"/>
    <property type="match status" value="1"/>
</dbReference>
<evidence type="ECO:0000256" key="1">
    <source>
        <dbReference type="ARBA" id="ARBA00006484"/>
    </source>
</evidence>
<dbReference type="GO" id="GO:0016491">
    <property type="term" value="F:oxidoreductase activity"/>
    <property type="evidence" value="ECO:0007669"/>
    <property type="project" value="UniProtKB-KW"/>
</dbReference>
<dbReference type="CDD" id="cd05233">
    <property type="entry name" value="SDR_c"/>
    <property type="match status" value="1"/>
</dbReference>
<comment type="caution">
    <text evidence="2">The sequence shown here is derived from an EMBL/GenBank/DDBJ whole genome shotgun (WGS) entry which is preliminary data.</text>
</comment>
<dbReference type="InterPro" id="IPR036291">
    <property type="entry name" value="NAD(P)-bd_dom_sf"/>
</dbReference>
<dbReference type="PANTHER" id="PTHR42760">
    <property type="entry name" value="SHORT-CHAIN DEHYDROGENASES/REDUCTASES FAMILY MEMBER"/>
    <property type="match status" value="1"/>
</dbReference>
<dbReference type="SUPFAM" id="SSF51735">
    <property type="entry name" value="NAD(P)-binding Rossmann-fold domains"/>
    <property type="match status" value="1"/>
</dbReference>
<dbReference type="Proteomes" id="UP001595912">
    <property type="component" value="Unassembled WGS sequence"/>
</dbReference>
<reference evidence="3" key="1">
    <citation type="journal article" date="2019" name="Int. J. Syst. Evol. Microbiol.">
        <title>The Global Catalogue of Microorganisms (GCM) 10K type strain sequencing project: providing services to taxonomists for standard genome sequencing and annotation.</title>
        <authorList>
            <consortium name="The Broad Institute Genomics Platform"/>
            <consortium name="The Broad Institute Genome Sequencing Center for Infectious Disease"/>
            <person name="Wu L."/>
            <person name="Ma J."/>
        </authorList>
    </citation>
    <scope>NUCLEOTIDE SEQUENCE [LARGE SCALE GENOMIC DNA]</scope>
    <source>
        <strain evidence="3">CGMCC 4.7152</strain>
    </source>
</reference>
<keyword evidence="3" id="KW-1185">Reference proteome</keyword>
<dbReference type="Gene3D" id="3.40.50.720">
    <property type="entry name" value="NAD(P)-binding Rossmann-like Domain"/>
    <property type="match status" value="1"/>
</dbReference>
<sequence length="265" mass="27057">MNRSNTAAANATSSGTDDRKSVLHLGFNRGDVILVTGAGSGIGRATALRAAELGLAVAAWDLNGDTVAATAAQINADGGTALALACDVGDAGQVDAAFVRSRELGTIRHLANVAGPPSAVAMEFEAALVLCVGSMRRMVDVWLSGGAPEGASLVNIASVAGNLVGTNSDWYCAAKAGIAGYTRHLAAYRSDEVRSNTVAPGMTDTPRLTGFAASEVGQRTLQRIPLGRMGSPDDIAWAVLFLLSPLAGYINGAFLPVDGGWTVTQ</sequence>
<name>A0ABV9VVD4_9ACTN</name>
<evidence type="ECO:0000313" key="2">
    <source>
        <dbReference type="EMBL" id="MFC4999290.1"/>
    </source>
</evidence>
<proteinExistence type="inferred from homology"/>
<dbReference type="EC" id="1.1.1.-" evidence="2"/>
<dbReference type="PRINTS" id="PR00081">
    <property type="entry name" value="GDHRDH"/>
</dbReference>